<proteinExistence type="predicted"/>
<dbReference type="InterPro" id="IPR009057">
    <property type="entry name" value="Homeodomain-like_sf"/>
</dbReference>
<dbReference type="PANTHER" id="PTHR12802:SF155">
    <property type="entry name" value="DEUBIQUITINASE MYSM1"/>
    <property type="match status" value="1"/>
</dbReference>
<comment type="caution">
    <text evidence="7">The sequence shown here is derived from an EMBL/GenBank/DDBJ whole genome shotgun (WGS) entry which is preliminary data.</text>
</comment>
<dbReference type="PANTHER" id="PTHR12802">
    <property type="entry name" value="SWI/SNF COMPLEX-RELATED"/>
    <property type="match status" value="1"/>
</dbReference>
<feature type="compositionally biased region" description="Polar residues" evidence="4">
    <location>
        <begin position="1"/>
        <end position="18"/>
    </location>
</feature>
<dbReference type="PROSITE" id="PS50090">
    <property type="entry name" value="MYB_LIKE"/>
    <property type="match status" value="1"/>
</dbReference>
<evidence type="ECO:0000259" key="5">
    <source>
        <dbReference type="PROSITE" id="PS50090"/>
    </source>
</evidence>
<accession>A0A6G0X6C0</accession>
<dbReference type="AlphaFoldDB" id="A0A6G0X6C0"/>
<dbReference type="Pfam" id="PF00249">
    <property type="entry name" value="Myb_DNA-binding"/>
    <property type="match status" value="1"/>
</dbReference>
<dbReference type="Proteomes" id="UP000481153">
    <property type="component" value="Unassembled WGS sequence"/>
</dbReference>
<dbReference type="InterPro" id="IPR001005">
    <property type="entry name" value="SANT/Myb"/>
</dbReference>
<dbReference type="GO" id="GO:0003677">
    <property type="term" value="F:DNA binding"/>
    <property type="evidence" value="ECO:0007669"/>
    <property type="project" value="InterPro"/>
</dbReference>
<dbReference type="CDD" id="cd00167">
    <property type="entry name" value="SANT"/>
    <property type="match status" value="1"/>
</dbReference>
<evidence type="ECO:0000313" key="8">
    <source>
        <dbReference type="Proteomes" id="UP000481153"/>
    </source>
</evidence>
<feature type="region of interest" description="Disordered" evidence="4">
    <location>
        <begin position="1"/>
        <end position="20"/>
    </location>
</feature>
<evidence type="ECO:0000256" key="3">
    <source>
        <dbReference type="ARBA" id="ARBA00023242"/>
    </source>
</evidence>
<keyword evidence="8" id="KW-1185">Reference proteome</keyword>
<evidence type="ECO:0000256" key="2">
    <source>
        <dbReference type="ARBA" id="ARBA00023163"/>
    </source>
</evidence>
<reference evidence="7 8" key="1">
    <citation type="submission" date="2019-07" db="EMBL/GenBank/DDBJ databases">
        <title>Genomics analysis of Aphanomyces spp. identifies a new class of oomycete effector associated with host adaptation.</title>
        <authorList>
            <person name="Gaulin E."/>
        </authorList>
    </citation>
    <scope>NUCLEOTIDE SEQUENCE [LARGE SCALE GENOMIC DNA]</scope>
    <source>
        <strain evidence="7 8">ATCC 201684</strain>
    </source>
</reference>
<organism evidence="7 8">
    <name type="scientific">Aphanomyces euteiches</name>
    <dbReference type="NCBI Taxonomy" id="100861"/>
    <lineage>
        <taxon>Eukaryota</taxon>
        <taxon>Sar</taxon>
        <taxon>Stramenopiles</taxon>
        <taxon>Oomycota</taxon>
        <taxon>Saprolegniomycetes</taxon>
        <taxon>Saprolegniales</taxon>
        <taxon>Verrucalvaceae</taxon>
        <taxon>Aphanomyces</taxon>
    </lineage>
</organism>
<dbReference type="NCBIfam" id="TIGR01557">
    <property type="entry name" value="myb_SHAQKYF"/>
    <property type="match status" value="1"/>
</dbReference>
<dbReference type="EMBL" id="VJMJ01000098">
    <property type="protein sequence ID" value="KAF0735452.1"/>
    <property type="molecule type" value="Genomic_DNA"/>
</dbReference>
<evidence type="ECO:0000256" key="1">
    <source>
        <dbReference type="ARBA" id="ARBA00023015"/>
    </source>
</evidence>
<evidence type="ECO:0000256" key="4">
    <source>
        <dbReference type="SAM" id="MobiDB-lite"/>
    </source>
</evidence>
<evidence type="ECO:0000313" key="7">
    <source>
        <dbReference type="EMBL" id="KAF0735452.1"/>
    </source>
</evidence>
<gene>
    <name evidence="7" type="ORF">Ae201684_008138</name>
</gene>
<dbReference type="VEuPathDB" id="FungiDB:AeMF1_021019"/>
<feature type="domain" description="Myb-like" evidence="5">
    <location>
        <begin position="9"/>
        <end position="60"/>
    </location>
</feature>
<feature type="domain" description="HTH myb-type" evidence="6">
    <location>
        <begin position="9"/>
        <end position="64"/>
    </location>
</feature>
<protein>
    <submittedName>
        <fullName evidence="7">Uncharacterized protein</fullName>
    </submittedName>
</protein>
<dbReference type="OrthoDB" id="118550at2759"/>
<keyword evidence="2" id="KW-0804">Transcription</keyword>
<dbReference type="InterPro" id="IPR017930">
    <property type="entry name" value="Myb_dom"/>
</dbReference>
<evidence type="ECO:0000259" key="6">
    <source>
        <dbReference type="PROSITE" id="PS51294"/>
    </source>
</evidence>
<dbReference type="PROSITE" id="PS51294">
    <property type="entry name" value="HTH_MYB"/>
    <property type="match status" value="1"/>
</dbReference>
<name>A0A6G0X6C0_9STRA</name>
<dbReference type="Gene3D" id="1.10.10.60">
    <property type="entry name" value="Homeodomain-like"/>
    <property type="match status" value="1"/>
</dbReference>
<sequence length="119" mass="13940">MPRTASSTKQKEGTGTWTRQEHERFLTGITLYPKGPWKRVAAIVKTRTERQLRTHAQKYRQKLARRQYQLAMRRSVVYSHDIVDDMTKIEPIKFSETTTQDDDCIAFLIDALGDDLRLQ</sequence>
<dbReference type="SUPFAM" id="SSF46689">
    <property type="entry name" value="Homeodomain-like"/>
    <property type="match status" value="1"/>
</dbReference>
<dbReference type="InterPro" id="IPR006447">
    <property type="entry name" value="Myb_dom_plants"/>
</dbReference>
<dbReference type="SMART" id="SM00717">
    <property type="entry name" value="SANT"/>
    <property type="match status" value="1"/>
</dbReference>
<keyword evidence="3" id="KW-0539">Nucleus</keyword>
<keyword evidence="1" id="KW-0805">Transcription regulation</keyword>